<name>A0A4Y2TGC3_ARAVE</name>
<dbReference type="OrthoDB" id="6424295at2759"/>
<evidence type="ECO:0000313" key="2">
    <source>
        <dbReference type="EMBL" id="GBN99311.1"/>
    </source>
</evidence>
<evidence type="ECO:0000256" key="1">
    <source>
        <dbReference type="SAM" id="SignalP"/>
    </source>
</evidence>
<accession>A0A4Y2TGC3</accession>
<comment type="caution">
    <text evidence="2">The sequence shown here is derived from an EMBL/GenBank/DDBJ whole genome shotgun (WGS) entry which is preliminary data.</text>
</comment>
<reference evidence="2 3" key="1">
    <citation type="journal article" date="2019" name="Sci. Rep.">
        <title>Orb-weaving spider Araneus ventricosus genome elucidates the spidroin gene catalogue.</title>
        <authorList>
            <person name="Kono N."/>
            <person name="Nakamura H."/>
            <person name="Ohtoshi R."/>
            <person name="Moran D.A.P."/>
            <person name="Shinohara A."/>
            <person name="Yoshida Y."/>
            <person name="Fujiwara M."/>
            <person name="Mori M."/>
            <person name="Tomita M."/>
            <person name="Arakawa K."/>
        </authorList>
    </citation>
    <scope>NUCLEOTIDE SEQUENCE [LARGE SCALE GENOMIC DNA]</scope>
</reference>
<protein>
    <submittedName>
        <fullName evidence="2">Uncharacterized protein</fullName>
    </submittedName>
</protein>
<proteinExistence type="predicted"/>
<feature type="signal peptide" evidence="1">
    <location>
        <begin position="1"/>
        <end position="23"/>
    </location>
</feature>
<dbReference type="EMBL" id="BGPR01028257">
    <property type="protein sequence ID" value="GBN99311.1"/>
    <property type="molecule type" value="Genomic_DNA"/>
</dbReference>
<dbReference type="Proteomes" id="UP000499080">
    <property type="component" value="Unassembled WGS sequence"/>
</dbReference>
<keyword evidence="3" id="KW-1185">Reference proteome</keyword>
<evidence type="ECO:0000313" key="3">
    <source>
        <dbReference type="Proteomes" id="UP000499080"/>
    </source>
</evidence>
<organism evidence="2 3">
    <name type="scientific">Araneus ventricosus</name>
    <name type="common">Orbweaver spider</name>
    <name type="synonym">Epeira ventricosa</name>
    <dbReference type="NCBI Taxonomy" id="182803"/>
    <lineage>
        <taxon>Eukaryota</taxon>
        <taxon>Metazoa</taxon>
        <taxon>Ecdysozoa</taxon>
        <taxon>Arthropoda</taxon>
        <taxon>Chelicerata</taxon>
        <taxon>Arachnida</taxon>
        <taxon>Araneae</taxon>
        <taxon>Araneomorphae</taxon>
        <taxon>Entelegynae</taxon>
        <taxon>Araneoidea</taxon>
        <taxon>Araneidae</taxon>
        <taxon>Araneus</taxon>
    </lineage>
</organism>
<keyword evidence="1" id="KW-0732">Signal</keyword>
<feature type="chain" id="PRO_5021238208" evidence="1">
    <location>
        <begin position="24"/>
        <end position="307"/>
    </location>
</feature>
<dbReference type="AlphaFoldDB" id="A0A4Y2TGC3"/>
<sequence>MQKIVSRVLPLQRSLLLLCFALGEVKLTYNDYHEEPLNDDLILRFPDHPCDCSLLLKFLSEEHCEIFDSMLQGEDKVLGFIVFQLLVQKIRGLLHKKELSEGEQTHLQKSLSFILRHAKENIIYSDAWDTDLCTLNTNNYGCAIWRILVLYFPLIMDSVDTKELISICGCFRDVILQQQSNSYSSPGLDLKAIILPAMKCVYFQESKNFQVALIASVWKLDAAFLHKKRSHDEMDSEENLFNIFSQLNIFRNKWTKYAESTPKCNEDETLNSLWCNMKDTCTLLNQILKSKSIVKPKIKTEVYNILQ</sequence>
<feature type="non-terminal residue" evidence="2">
    <location>
        <position position="307"/>
    </location>
</feature>
<gene>
    <name evidence="2" type="ORF">AVEN_258224_1</name>
</gene>